<evidence type="ECO:0000259" key="7">
    <source>
        <dbReference type="Pfam" id="PF04085"/>
    </source>
</evidence>
<dbReference type="Gene3D" id="2.40.10.340">
    <property type="entry name" value="Rod shape-determining protein MreC, domain 1"/>
    <property type="match status" value="1"/>
</dbReference>
<evidence type="ECO:0000256" key="3">
    <source>
        <dbReference type="ARBA" id="ARBA00022960"/>
    </source>
</evidence>
<dbReference type="InterPro" id="IPR007221">
    <property type="entry name" value="MreC"/>
</dbReference>
<keyword evidence="6" id="KW-0812">Transmembrane</keyword>
<evidence type="ECO:0000256" key="6">
    <source>
        <dbReference type="SAM" id="Phobius"/>
    </source>
</evidence>
<evidence type="ECO:0000313" key="9">
    <source>
        <dbReference type="Proteomes" id="UP000321337"/>
    </source>
</evidence>
<dbReference type="RefSeq" id="WP_147069726.1">
    <property type="nucleotide sequence ID" value="NZ_AP021884.1"/>
</dbReference>
<organism evidence="8 9">
    <name type="scientific">Sulfuriferula plumbiphila</name>
    <dbReference type="NCBI Taxonomy" id="171865"/>
    <lineage>
        <taxon>Bacteria</taxon>
        <taxon>Pseudomonadati</taxon>
        <taxon>Pseudomonadota</taxon>
        <taxon>Betaproteobacteria</taxon>
        <taxon>Nitrosomonadales</taxon>
        <taxon>Sulfuricellaceae</taxon>
        <taxon>Sulfuriferula</taxon>
    </lineage>
</organism>
<dbReference type="AlphaFoldDB" id="A0A512L3E8"/>
<keyword evidence="9" id="KW-1185">Reference proteome</keyword>
<evidence type="ECO:0000256" key="1">
    <source>
        <dbReference type="ARBA" id="ARBA00009369"/>
    </source>
</evidence>
<proteinExistence type="inferred from homology"/>
<dbReference type="InterPro" id="IPR055342">
    <property type="entry name" value="MreC_beta-barrel_core"/>
</dbReference>
<dbReference type="PANTHER" id="PTHR34138">
    <property type="entry name" value="CELL SHAPE-DETERMINING PROTEIN MREC"/>
    <property type="match status" value="1"/>
</dbReference>
<comment type="function">
    <text evidence="5">Involved in formation and maintenance of cell shape.</text>
</comment>
<keyword evidence="6" id="KW-0472">Membrane</keyword>
<dbReference type="Gene3D" id="2.40.10.350">
    <property type="entry name" value="Rod shape-determining protein MreC, domain 2"/>
    <property type="match status" value="1"/>
</dbReference>
<reference evidence="8 9" key="1">
    <citation type="submission" date="2019-07" db="EMBL/GenBank/DDBJ databases">
        <title>Whole genome shotgun sequence of Thiobacillus plumbophilus NBRC 107929.</title>
        <authorList>
            <person name="Hosoyama A."/>
            <person name="Uohara A."/>
            <person name="Ohji S."/>
            <person name="Ichikawa N."/>
        </authorList>
    </citation>
    <scope>NUCLEOTIDE SEQUENCE [LARGE SCALE GENOMIC DNA]</scope>
    <source>
        <strain evidence="8 9">NBRC 107929</strain>
    </source>
</reference>
<accession>A0A512L3E8</accession>
<keyword evidence="3 5" id="KW-0133">Cell shape</keyword>
<protein>
    <recommendedName>
        <fullName evidence="2 5">Cell shape-determining protein MreC</fullName>
    </recommendedName>
    <alternativeName>
        <fullName evidence="4 5">Cell shape protein MreC</fullName>
    </alternativeName>
</protein>
<evidence type="ECO:0000256" key="4">
    <source>
        <dbReference type="ARBA" id="ARBA00032089"/>
    </source>
</evidence>
<dbReference type="Proteomes" id="UP000321337">
    <property type="component" value="Unassembled WGS sequence"/>
</dbReference>
<dbReference type="PANTHER" id="PTHR34138:SF1">
    <property type="entry name" value="CELL SHAPE-DETERMINING PROTEIN MREC"/>
    <property type="match status" value="1"/>
</dbReference>
<dbReference type="NCBIfam" id="TIGR00219">
    <property type="entry name" value="mreC"/>
    <property type="match status" value="1"/>
</dbReference>
<dbReference type="GO" id="GO:0005886">
    <property type="term" value="C:plasma membrane"/>
    <property type="evidence" value="ECO:0007669"/>
    <property type="project" value="TreeGrafter"/>
</dbReference>
<name>A0A512L3E8_9PROT</name>
<evidence type="ECO:0000256" key="2">
    <source>
        <dbReference type="ARBA" id="ARBA00013855"/>
    </source>
</evidence>
<dbReference type="GO" id="GO:0008360">
    <property type="term" value="P:regulation of cell shape"/>
    <property type="evidence" value="ECO:0007669"/>
    <property type="project" value="UniProtKB-KW"/>
</dbReference>
<dbReference type="PIRSF" id="PIRSF038471">
    <property type="entry name" value="MreC"/>
    <property type="match status" value="1"/>
</dbReference>
<keyword evidence="6" id="KW-1133">Transmembrane helix</keyword>
<dbReference type="InterPro" id="IPR042177">
    <property type="entry name" value="Cell/Rod_1"/>
</dbReference>
<evidence type="ECO:0000256" key="5">
    <source>
        <dbReference type="PIRNR" id="PIRNR038471"/>
    </source>
</evidence>
<feature type="transmembrane region" description="Helical" evidence="6">
    <location>
        <begin position="21"/>
        <end position="38"/>
    </location>
</feature>
<dbReference type="EMBL" id="BKAD01000001">
    <property type="protein sequence ID" value="GEP28993.1"/>
    <property type="molecule type" value="Genomic_DNA"/>
</dbReference>
<dbReference type="Pfam" id="PF04085">
    <property type="entry name" value="MreC"/>
    <property type="match status" value="1"/>
</dbReference>
<feature type="domain" description="Rod shape-determining protein MreC beta-barrel core" evidence="7">
    <location>
        <begin position="129"/>
        <end position="275"/>
    </location>
</feature>
<comment type="caution">
    <text evidence="8">The sequence shown here is derived from an EMBL/GenBank/DDBJ whole genome shotgun (WGS) entry which is preliminary data.</text>
</comment>
<dbReference type="OrthoDB" id="9808025at2"/>
<comment type="similarity">
    <text evidence="1 5">Belongs to the MreC family.</text>
</comment>
<dbReference type="InterPro" id="IPR042175">
    <property type="entry name" value="Cell/Rod_MreC_2"/>
</dbReference>
<gene>
    <name evidence="8" type="ORF">TPL01_01310</name>
</gene>
<sequence>MPNRDAQLQLFPRGPGAGARLLIYVLISIAVIVADTRFKVLGGVRSVLSTLLYPIQEAAQTPLGIYDQVSGFFVNHADLQHDNAVLRQRNLDYAGAVLRYRDLEQENNRLRTLLDARKRTALHTRLAEIISVPRDPYSRKIIVDRGSQDGVRAGQPVMDEIGLLGQVTRVYPYTSEITLLTDAGQPVPVQIRRNGLRAIAFGKGTDGVIDVPYLPQSADIRNGDLLVTSGIDGVYPPGLPVATVARIDHSANHAFLRVECIPKAAINSYRQVLIVDGTPASRAALPARHVPQGKPK</sequence>
<evidence type="ECO:0000313" key="8">
    <source>
        <dbReference type="EMBL" id="GEP28993.1"/>
    </source>
</evidence>